<keyword evidence="2" id="KW-0378">Hydrolase</keyword>
<keyword evidence="1" id="KW-0547">Nucleotide-binding</keyword>
<sequence length="135" mass="15595">MQMGLRSLFFYVQGIMDGSREMSRARNELQRTPTFMDLYKEMEVMFLKPPAGTSPKLEKLEEVVLQHFKQWSETNTGLAGTVTTRVMIFSSFRESVQEIAAMLNRHAPLIRVMTFMARLLQGKESKDSPRKNSSR</sequence>
<keyword evidence="6" id="KW-1185">Reference proteome</keyword>
<dbReference type="InterPro" id="IPR027417">
    <property type="entry name" value="P-loop_NTPase"/>
</dbReference>
<evidence type="ECO:0000256" key="2">
    <source>
        <dbReference type="ARBA" id="ARBA00022801"/>
    </source>
</evidence>
<proteinExistence type="predicted"/>
<organism evidence="5 6">
    <name type="scientific">Mugilogobius chulae</name>
    <name type="common">yellowstripe goby</name>
    <dbReference type="NCBI Taxonomy" id="88201"/>
    <lineage>
        <taxon>Eukaryota</taxon>
        <taxon>Metazoa</taxon>
        <taxon>Chordata</taxon>
        <taxon>Craniata</taxon>
        <taxon>Vertebrata</taxon>
        <taxon>Euteleostomi</taxon>
        <taxon>Actinopterygii</taxon>
        <taxon>Neopterygii</taxon>
        <taxon>Teleostei</taxon>
        <taxon>Neoteleostei</taxon>
        <taxon>Acanthomorphata</taxon>
        <taxon>Gobiaria</taxon>
        <taxon>Gobiiformes</taxon>
        <taxon>Gobioidei</taxon>
        <taxon>Gobiidae</taxon>
        <taxon>Gobionellinae</taxon>
        <taxon>Mugilogobius</taxon>
    </lineage>
</organism>
<keyword evidence="3" id="KW-0347">Helicase</keyword>
<dbReference type="AlphaFoldDB" id="A0AAW0P3I8"/>
<dbReference type="EMBL" id="JBBPFD010000010">
    <property type="protein sequence ID" value="KAK7909416.1"/>
    <property type="molecule type" value="Genomic_DNA"/>
</dbReference>
<dbReference type="Proteomes" id="UP001460270">
    <property type="component" value="Unassembled WGS sequence"/>
</dbReference>
<dbReference type="GO" id="GO:0000400">
    <property type="term" value="F:four-way junction DNA binding"/>
    <property type="evidence" value="ECO:0007669"/>
    <property type="project" value="TreeGrafter"/>
</dbReference>
<dbReference type="GO" id="GO:0016787">
    <property type="term" value="F:hydrolase activity"/>
    <property type="evidence" value="ECO:0007669"/>
    <property type="project" value="UniProtKB-KW"/>
</dbReference>
<dbReference type="GO" id="GO:0036297">
    <property type="term" value="P:interstrand cross-link repair"/>
    <property type="evidence" value="ECO:0007669"/>
    <property type="project" value="TreeGrafter"/>
</dbReference>
<comment type="caution">
    <text evidence="5">The sequence shown here is derived from an EMBL/GenBank/DDBJ whole genome shotgun (WGS) entry which is preliminary data.</text>
</comment>
<dbReference type="Gene3D" id="3.40.50.300">
    <property type="entry name" value="P-loop containing nucleotide triphosphate hydrolases"/>
    <property type="match status" value="1"/>
</dbReference>
<dbReference type="PANTHER" id="PTHR14025">
    <property type="entry name" value="FANCONI ANEMIA GROUP M FANCM FAMILY MEMBER"/>
    <property type="match status" value="1"/>
</dbReference>
<name>A0AAW0P3I8_9GOBI</name>
<reference evidence="6" key="1">
    <citation type="submission" date="2024-04" db="EMBL/GenBank/DDBJ databases">
        <title>Salinicola lusitanus LLJ914,a marine bacterium isolated from the Okinawa Trough.</title>
        <authorList>
            <person name="Li J."/>
        </authorList>
    </citation>
    <scope>NUCLEOTIDE SEQUENCE [LARGE SCALE GENOMIC DNA]</scope>
</reference>
<evidence type="ECO:0000313" key="6">
    <source>
        <dbReference type="Proteomes" id="UP001460270"/>
    </source>
</evidence>
<keyword evidence="4" id="KW-0067">ATP-binding</keyword>
<evidence type="ECO:0000256" key="3">
    <source>
        <dbReference type="ARBA" id="ARBA00022806"/>
    </source>
</evidence>
<dbReference type="GO" id="GO:0043138">
    <property type="term" value="F:3'-5' DNA helicase activity"/>
    <property type="evidence" value="ECO:0007669"/>
    <property type="project" value="TreeGrafter"/>
</dbReference>
<evidence type="ECO:0000313" key="5">
    <source>
        <dbReference type="EMBL" id="KAK7909416.1"/>
    </source>
</evidence>
<dbReference type="GO" id="GO:0005524">
    <property type="term" value="F:ATP binding"/>
    <property type="evidence" value="ECO:0007669"/>
    <property type="project" value="UniProtKB-KW"/>
</dbReference>
<dbReference type="GO" id="GO:0045003">
    <property type="term" value="P:double-strand break repair via synthesis-dependent strand annealing"/>
    <property type="evidence" value="ECO:0007669"/>
    <property type="project" value="TreeGrafter"/>
</dbReference>
<protein>
    <submittedName>
        <fullName evidence="5">Uncharacterized protein</fullName>
    </submittedName>
</protein>
<evidence type="ECO:0000256" key="4">
    <source>
        <dbReference type="ARBA" id="ARBA00022840"/>
    </source>
</evidence>
<accession>A0AAW0P3I8</accession>
<dbReference type="GO" id="GO:0009378">
    <property type="term" value="F:four-way junction helicase activity"/>
    <property type="evidence" value="ECO:0007669"/>
    <property type="project" value="TreeGrafter"/>
</dbReference>
<dbReference type="PANTHER" id="PTHR14025:SF20">
    <property type="entry name" value="FANCONI ANEMIA GROUP M PROTEIN"/>
    <property type="match status" value="1"/>
</dbReference>
<gene>
    <name evidence="5" type="ORF">WMY93_014100</name>
</gene>
<evidence type="ECO:0000256" key="1">
    <source>
        <dbReference type="ARBA" id="ARBA00022741"/>
    </source>
</evidence>